<dbReference type="eggNOG" id="COG0784">
    <property type="taxonomic scope" value="Bacteria"/>
</dbReference>
<dbReference type="SUPFAM" id="SSF51197">
    <property type="entry name" value="Clavaminate synthase-like"/>
    <property type="match status" value="1"/>
</dbReference>
<gene>
    <name evidence="1" type="ORF">LYNGBM3L_09220</name>
</gene>
<organism evidence="1 2">
    <name type="scientific">Moorena producens 3L</name>
    <dbReference type="NCBI Taxonomy" id="489825"/>
    <lineage>
        <taxon>Bacteria</taxon>
        <taxon>Bacillati</taxon>
        <taxon>Cyanobacteriota</taxon>
        <taxon>Cyanophyceae</taxon>
        <taxon>Coleofasciculales</taxon>
        <taxon>Coleofasciculaceae</taxon>
        <taxon>Moorena</taxon>
    </lineage>
</organism>
<protein>
    <recommendedName>
        <fullName evidence="3">Fe2OG dioxygenase domain-containing protein</fullName>
    </recommendedName>
</protein>
<sequence>MILIGNSLGKKTKRLPGKIKRESFRIPMLHNFYYGDYLLRRENHYNSLPALAPVDLPLLNYLNRQGTFVTSLEELGIYSKELIDNAEDILPKLRALPIPKTQSYINYREELISYPQIFKWGLNERLLDIVENYLGVPVFFVGVTLQRNIADGKPVHVRQWHVDPEDYRMVKIIIYLNDVGLDGGPFEYIPRNLTSSLAQTLNYNYYSSGFVSDKDMARIAPKSIWNPCSGPYGTVIFTDTRSIFHRLKPPTGSERYSMTFGYTSRRPITTFERMIFSKNQLQAIASGLSQRQQDCLFLD</sequence>
<dbReference type="EMBL" id="GL890825">
    <property type="protein sequence ID" value="EGJ34982.1"/>
    <property type="molecule type" value="Genomic_DNA"/>
</dbReference>
<accession>F4XK23</accession>
<dbReference type="HOGENOM" id="CLU_939083_0_0_3"/>
<dbReference type="Gene3D" id="2.60.120.620">
    <property type="entry name" value="q2cbj1_9rhob like domain"/>
    <property type="match status" value="1"/>
</dbReference>
<keyword evidence="2" id="KW-1185">Reference proteome</keyword>
<dbReference type="RefSeq" id="WP_008179234.1">
    <property type="nucleotide sequence ID" value="NZ_GL890825.1"/>
</dbReference>
<dbReference type="Proteomes" id="UP000003959">
    <property type="component" value="Unassembled WGS sequence"/>
</dbReference>
<reference evidence="2" key="1">
    <citation type="journal article" date="2011" name="Proc. Natl. Acad. Sci. U.S.A.">
        <title>Genomic insights into the physiology and ecology of the marine filamentous cyanobacterium Lyngbya majuscula.</title>
        <authorList>
            <person name="Jones A.C."/>
            <person name="Monroe E.A."/>
            <person name="Podell S."/>
            <person name="Hess W.R."/>
            <person name="Klages S."/>
            <person name="Esquenazi E."/>
            <person name="Niessen S."/>
            <person name="Hoover H."/>
            <person name="Rothmann M."/>
            <person name="Lasken R.S."/>
            <person name="Yates J.R.III."/>
            <person name="Reinhardt R."/>
            <person name="Kube M."/>
            <person name="Burkart M.D."/>
            <person name="Allen E.E."/>
            <person name="Dorrestein P.C."/>
            <person name="Gerwick W.H."/>
            <person name="Gerwick L."/>
        </authorList>
    </citation>
    <scope>NUCLEOTIDE SEQUENCE [LARGE SCALE GENOMIC DNA]</scope>
    <source>
        <strain evidence="2">3L</strain>
    </source>
</reference>
<evidence type="ECO:0000313" key="2">
    <source>
        <dbReference type="Proteomes" id="UP000003959"/>
    </source>
</evidence>
<evidence type="ECO:0000313" key="1">
    <source>
        <dbReference type="EMBL" id="EGJ34982.1"/>
    </source>
</evidence>
<dbReference type="AlphaFoldDB" id="F4XK23"/>
<evidence type="ECO:0008006" key="3">
    <source>
        <dbReference type="Google" id="ProtNLM"/>
    </source>
</evidence>
<name>F4XK23_9CYAN</name>
<proteinExistence type="predicted"/>